<dbReference type="SMART" id="SM00382">
    <property type="entry name" value="AAA"/>
    <property type="match status" value="1"/>
</dbReference>
<dbReference type="GO" id="GO:0016887">
    <property type="term" value="F:ATP hydrolysis activity"/>
    <property type="evidence" value="ECO:0007669"/>
    <property type="project" value="InterPro"/>
</dbReference>
<dbReference type="SUPFAM" id="SSF52540">
    <property type="entry name" value="P-loop containing nucleoside triphosphate hydrolases"/>
    <property type="match status" value="1"/>
</dbReference>
<dbReference type="OrthoDB" id="9762778at2"/>
<dbReference type="GO" id="GO:0005886">
    <property type="term" value="C:plasma membrane"/>
    <property type="evidence" value="ECO:0007669"/>
    <property type="project" value="UniProtKB-SubCell"/>
</dbReference>
<evidence type="ECO:0000259" key="8">
    <source>
        <dbReference type="PROSITE" id="PS50893"/>
    </source>
</evidence>
<dbReference type="PANTHER" id="PTHR43394">
    <property type="entry name" value="ATP-DEPENDENT PERMEASE MDL1, MITOCHONDRIAL"/>
    <property type="match status" value="1"/>
</dbReference>
<evidence type="ECO:0000313" key="11">
    <source>
        <dbReference type="Proteomes" id="UP000184310"/>
    </source>
</evidence>
<evidence type="ECO:0000259" key="9">
    <source>
        <dbReference type="PROSITE" id="PS50929"/>
    </source>
</evidence>
<dbReference type="InterPro" id="IPR017871">
    <property type="entry name" value="ABC_transporter-like_CS"/>
</dbReference>
<evidence type="ECO:0000256" key="3">
    <source>
        <dbReference type="ARBA" id="ARBA00022741"/>
    </source>
</evidence>
<feature type="transmembrane region" description="Helical" evidence="7">
    <location>
        <begin position="53"/>
        <end position="74"/>
    </location>
</feature>
<dbReference type="Proteomes" id="UP000184310">
    <property type="component" value="Unassembled WGS sequence"/>
</dbReference>
<dbReference type="CDD" id="cd18549">
    <property type="entry name" value="ABC_6TM_YwjA_like"/>
    <property type="match status" value="1"/>
</dbReference>
<keyword evidence="4 10" id="KW-0067">ATP-binding</keyword>
<comment type="subcellular location">
    <subcellularLocation>
        <location evidence="1">Cell membrane</location>
        <topology evidence="1">Multi-pass membrane protein</topology>
    </subcellularLocation>
</comment>
<dbReference type="PANTHER" id="PTHR43394:SF1">
    <property type="entry name" value="ATP-BINDING CASSETTE SUB-FAMILY B MEMBER 10, MITOCHONDRIAL"/>
    <property type="match status" value="1"/>
</dbReference>
<dbReference type="FunFam" id="3.40.50.300:FF:000218">
    <property type="entry name" value="Multidrug ABC transporter ATP-binding protein"/>
    <property type="match status" value="1"/>
</dbReference>
<evidence type="ECO:0000256" key="1">
    <source>
        <dbReference type="ARBA" id="ARBA00004651"/>
    </source>
</evidence>
<sequence>MFKKFITYYKPYKKVFILDLLAAFFVAACDLFYPMLTRNIMNDVVPNRKLNTLIVFTIVLVILFIIKAGLNYFMQYYGHVIGVRMQADMRKEVFTHLQDLPCTYFDNNKTGVIMSRIINDLMDISELAHHGPEDLFISIVTIVGSFVILLNVNVPLTIIVFAFLPVLIWYTIHKRQQMLDAFLKTREKTGDVNAGLENSISGIKVTKSFGNKEYELHKFNESNNIFKDAREFAYKSMAEYFSGMFLFVDILELVVLGAGGYFAYQGKISLGDYVAYILYIKMLLQPIRKLINFNEMYQSGVTGFQRIMDIVNEDKEKEVDNPKELKDVRGKIEIKDVSFRYEEKESILEDLSLKIDAGKMVALVGPSGGGKSTLCNLIPRFYDFEQGDILIDDVSIKDVSLNSLRDSIGVVQQEVFLFTGTIRDNILYGNTEATEEQMIEAAKRASLHNFIMSLEEGYDTYIGERGVKLSGGQKQRISIARVFLKNPPILILDEATSALDNVTEYEIQKSLEELSKERTTLVVAHRLTTVKNADEIVVLTDKGIEERGTHSELVNLNGIYASLHGMY</sequence>
<dbReference type="Pfam" id="PF00664">
    <property type="entry name" value="ABC_membrane"/>
    <property type="match status" value="1"/>
</dbReference>
<dbReference type="GO" id="GO:0005524">
    <property type="term" value="F:ATP binding"/>
    <property type="evidence" value="ECO:0007669"/>
    <property type="project" value="UniProtKB-KW"/>
</dbReference>
<protein>
    <submittedName>
        <fullName evidence="10">ATP-binding cassette, subfamily B</fullName>
    </submittedName>
</protein>
<dbReference type="PROSITE" id="PS50893">
    <property type="entry name" value="ABC_TRANSPORTER_2"/>
    <property type="match status" value="1"/>
</dbReference>
<dbReference type="Gene3D" id="1.20.1560.10">
    <property type="entry name" value="ABC transporter type 1, transmembrane domain"/>
    <property type="match status" value="1"/>
</dbReference>
<dbReference type="InterPro" id="IPR003439">
    <property type="entry name" value="ABC_transporter-like_ATP-bd"/>
</dbReference>
<dbReference type="InterPro" id="IPR003593">
    <property type="entry name" value="AAA+_ATPase"/>
</dbReference>
<dbReference type="GO" id="GO:0015421">
    <property type="term" value="F:ABC-type oligopeptide transporter activity"/>
    <property type="evidence" value="ECO:0007669"/>
    <property type="project" value="TreeGrafter"/>
</dbReference>
<keyword evidence="5 7" id="KW-1133">Transmembrane helix</keyword>
<dbReference type="Gene3D" id="3.40.50.300">
    <property type="entry name" value="P-loop containing nucleotide triphosphate hydrolases"/>
    <property type="match status" value="1"/>
</dbReference>
<dbReference type="InterPro" id="IPR039421">
    <property type="entry name" value="Type_1_exporter"/>
</dbReference>
<dbReference type="InterPro" id="IPR027417">
    <property type="entry name" value="P-loop_NTPase"/>
</dbReference>
<dbReference type="PROSITE" id="PS00211">
    <property type="entry name" value="ABC_TRANSPORTER_1"/>
    <property type="match status" value="1"/>
</dbReference>
<feature type="domain" description="ABC transporter" evidence="8">
    <location>
        <begin position="332"/>
        <end position="566"/>
    </location>
</feature>
<name>A0A1M6LKT4_9CLOT</name>
<evidence type="ECO:0000313" key="10">
    <source>
        <dbReference type="EMBL" id="SHJ71826.1"/>
    </source>
</evidence>
<dbReference type="InterPro" id="IPR011527">
    <property type="entry name" value="ABC1_TM_dom"/>
</dbReference>
<feature type="transmembrane region" description="Helical" evidence="7">
    <location>
        <begin position="135"/>
        <end position="168"/>
    </location>
</feature>
<dbReference type="STRING" id="1121302.SAMN02745163_02414"/>
<dbReference type="Pfam" id="PF00005">
    <property type="entry name" value="ABC_tran"/>
    <property type="match status" value="1"/>
</dbReference>
<evidence type="ECO:0000256" key="7">
    <source>
        <dbReference type="SAM" id="Phobius"/>
    </source>
</evidence>
<dbReference type="CDD" id="cd03251">
    <property type="entry name" value="ABCC_MsbA"/>
    <property type="match status" value="1"/>
</dbReference>
<proteinExistence type="predicted"/>
<dbReference type="PROSITE" id="PS50929">
    <property type="entry name" value="ABC_TM1F"/>
    <property type="match status" value="1"/>
</dbReference>
<feature type="transmembrane region" description="Helical" evidence="7">
    <location>
        <begin position="240"/>
        <end position="264"/>
    </location>
</feature>
<evidence type="ECO:0000256" key="4">
    <source>
        <dbReference type="ARBA" id="ARBA00022840"/>
    </source>
</evidence>
<keyword evidence="2 7" id="KW-0812">Transmembrane</keyword>
<feature type="transmembrane region" description="Helical" evidence="7">
    <location>
        <begin position="15"/>
        <end position="33"/>
    </location>
</feature>
<evidence type="ECO:0000256" key="5">
    <source>
        <dbReference type="ARBA" id="ARBA00022989"/>
    </source>
</evidence>
<dbReference type="SUPFAM" id="SSF90123">
    <property type="entry name" value="ABC transporter transmembrane region"/>
    <property type="match status" value="1"/>
</dbReference>
<organism evidence="10 11">
    <name type="scientific">Clostridium cavendishii DSM 21758</name>
    <dbReference type="NCBI Taxonomy" id="1121302"/>
    <lineage>
        <taxon>Bacteria</taxon>
        <taxon>Bacillati</taxon>
        <taxon>Bacillota</taxon>
        <taxon>Clostridia</taxon>
        <taxon>Eubacteriales</taxon>
        <taxon>Clostridiaceae</taxon>
        <taxon>Clostridium</taxon>
    </lineage>
</organism>
<dbReference type="EMBL" id="FQZB01000010">
    <property type="protein sequence ID" value="SHJ71826.1"/>
    <property type="molecule type" value="Genomic_DNA"/>
</dbReference>
<dbReference type="RefSeq" id="WP_072987756.1">
    <property type="nucleotide sequence ID" value="NZ_FQZB01000010.1"/>
</dbReference>
<dbReference type="InterPro" id="IPR036640">
    <property type="entry name" value="ABC1_TM_sf"/>
</dbReference>
<keyword evidence="3" id="KW-0547">Nucleotide-binding</keyword>
<dbReference type="AlphaFoldDB" id="A0A1M6LKT4"/>
<feature type="domain" description="ABC transmembrane type-1" evidence="9">
    <location>
        <begin position="17"/>
        <end position="299"/>
    </location>
</feature>
<accession>A0A1M6LKT4</accession>
<keyword evidence="11" id="KW-1185">Reference proteome</keyword>
<gene>
    <name evidence="10" type="ORF">SAMN02745163_02414</name>
</gene>
<keyword evidence="6 7" id="KW-0472">Membrane</keyword>
<evidence type="ECO:0000256" key="2">
    <source>
        <dbReference type="ARBA" id="ARBA00022692"/>
    </source>
</evidence>
<reference evidence="10 11" key="1">
    <citation type="submission" date="2016-11" db="EMBL/GenBank/DDBJ databases">
        <authorList>
            <person name="Jaros S."/>
            <person name="Januszkiewicz K."/>
            <person name="Wedrychowicz H."/>
        </authorList>
    </citation>
    <scope>NUCLEOTIDE SEQUENCE [LARGE SCALE GENOMIC DNA]</scope>
    <source>
        <strain evidence="10 11">DSM 21758</strain>
    </source>
</reference>
<evidence type="ECO:0000256" key="6">
    <source>
        <dbReference type="ARBA" id="ARBA00023136"/>
    </source>
</evidence>